<dbReference type="Pfam" id="PF01551">
    <property type="entry name" value="Peptidase_M23"/>
    <property type="match status" value="1"/>
</dbReference>
<protein>
    <submittedName>
        <fullName evidence="4">Peptidoglycan DD-metalloendopeptidase family protein</fullName>
    </submittedName>
</protein>
<accession>A0A9D1N2L5</accession>
<dbReference type="CDD" id="cd12797">
    <property type="entry name" value="M23_peptidase"/>
    <property type="match status" value="1"/>
</dbReference>
<dbReference type="AlphaFoldDB" id="A0A9D1N2L5"/>
<dbReference type="Gene3D" id="2.70.70.10">
    <property type="entry name" value="Glucose Permease (Domain IIA)"/>
    <property type="match status" value="1"/>
</dbReference>
<evidence type="ECO:0000259" key="3">
    <source>
        <dbReference type="PROSITE" id="PS51109"/>
    </source>
</evidence>
<sequence>MEQEKKQGRKPNFTLLCTLLTAALLAGLCLVALLTGGRAGGQAAGDGTDSVELIEEREPEILRLEPTPEPTPLRYALPAGAVEVLCDGAPVCALDSRAQAEALLAEYLEQSRIESETERTLYATFDCTLVIVEASGALQLSDPQDALERLLADPTLIPVRCDTERREIQTVDAAPAQTSEDAALARGTRIISQLGAPSYVATVTELTYSAGTLVSGSDPVTEPLTEARTTIVRTGVYRAADPGGEPDRDEGAAGREAEGLSFTAPIRNGRISSYFGTREGSMHWGVDYQARAGTEILAPEEGIVVYCGERGEYGFVIDIDHGNGFVSRLTHCADAQVELHQRVFRGEAVAVLAEPDDADERPHLHYELHIDHIPHNPVPYL</sequence>
<dbReference type="InterPro" id="IPR011098">
    <property type="entry name" value="G5_dom"/>
</dbReference>
<dbReference type="GO" id="GO:0004222">
    <property type="term" value="F:metalloendopeptidase activity"/>
    <property type="evidence" value="ECO:0007669"/>
    <property type="project" value="TreeGrafter"/>
</dbReference>
<feature type="region of interest" description="Disordered" evidence="2">
    <location>
        <begin position="238"/>
        <end position="259"/>
    </location>
</feature>
<evidence type="ECO:0000313" key="5">
    <source>
        <dbReference type="Proteomes" id="UP000824128"/>
    </source>
</evidence>
<dbReference type="SUPFAM" id="SSF51261">
    <property type="entry name" value="Duplicated hybrid motif"/>
    <property type="match status" value="1"/>
</dbReference>
<feature type="compositionally biased region" description="Basic and acidic residues" evidence="2">
    <location>
        <begin position="245"/>
        <end position="258"/>
    </location>
</feature>
<dbReference type="InterPro" id="IPR011055">
    <property type="entry name" value="Dup_hybrid_motif"/>
</dbReference>
<comment type="caution">
    <text evidence="4">The sequence shown here is derived from an EMBL/GenBank/DDBJ whole genome shotgun (WGS) entry which is preliminary data.</text>
</comment>
<gene>
    <name evidence="4" type="ORF">IAD24_01225</name>
</gene>
<dbReference type="InterPro" id="IPR016047">
    <property type="entry name" value="M23ase_b-sheet_dom"/>
</dbReference>
<dbReference type="InterPro" id="IPR050570">
    <property type="entry name" value="Cell_wall_metabolism_enzyme"/>
</dbReference>
<dbReference type="PANTHER" id="PTHR21666:SF270">
    <property type="entry name" value="MUREIN HYDROLASE ACTIVATOR ENVC"/>
    <property type="match status" value="1"/>
</dbReference>
<organism evidence="4 5">
    <name type="scientific">Candidatus Aphodomorpha intestinavium</name>
    <dbReference type="NCBI Taxonomy" id="2840672"/>
    <lineage>
        <taxon>Bacteria</taxon>
        <taxon>Bacillati</taxon>
        <taxon>Bacillota</taxon>
        <taxon>Clostridia</taxon>
        <taxon>Eubacteriales</taxon>
        <taxon>Candidatus Aphodomorpha</taxon>
    </lineage>
</organism>
<name>A0A9D1N2L5_9FIRM</name>
<feature type="domain" description="G5" evidence="3">
    <location>
        <begin position="158"/>
        <end position="238"/>
    </location>
</feature>
<evidence type="ECO:0000313" key="4">
    <source>
        <dbReference type="EMBL" id="HIU93756.1"/>
    </source>
</evidence>
<proteinExistence type="predicted"/>
<dbReference type="PROSITE" id="PS51109">
    <property type="entry name" value="G5"/>
    <property type="match status" value="1"/>
</dbReference>
<dbReference type="PANTHER" id="PTHR21666">
    <property type="entry name" value="PEPTIDASE-RELATED"/>
    <property type="match status" value="1"/>
</dbReference>
<reference evidence="4" key="1">
    <citation type="submission" date="2020-10" db="EMBL/GenBank/DDBJ databases">
        <authorList>
            <person name="Gilroy R."/>
        </authorList>
    </citation>
    <scope>NUCLEOTIDE SEQUENCE</scope>
    <source>
        <strain evidence="4">ChiGjej2B2-16831</strain>
    </source>
</reference>
<keyword evidence="1" id="KW-0732">Signal</keyword>
<dbReference type="EMBL" id="DVNZ01000040">
    <property type="protein sequence ID" value="HIU93756.1"/>
    <property type="molecule type" value="Genomic_DNA"/>
</dbReference>
<evidence type="ECO:0000256" key="1">
    <source>
        <dbReference type="ARBA" id="ARBA00022729"/>
    </source>
</evidence>
<reference evidence="4" key="2">
    <citation type="journal article" date="2021" name="PeerJ">
        <title>Extensive microbial diversity within the chicken gut microbiome revealed by metagenomics and culture.</title>
        <authorList>
            <person name="Gilroy R."/>
            <person name="Ravi A."/>
            <person name="Getino M."/>
            <person name="Pursley I."/>
            <person name="Horton D.L."/>
            <person name="Alikhan N.F."/>
            <person name="Baker D."/>
            <person name="Gharbi K."/>
            <person name="Hall N."/>
            <person name="Watson M."/>
            <person name="Adriaenssens E.M."/>
            <person name="Foster-Nyarko E."/>
            <person name="Jarju S."/>
            <person name="Secka A."/>
            <person name="Antonio M."/>
            <person name="Oren A."/>
            <person name="Chaudhuri R.R."/>
            <person name="La Ragione R."/>
            <person name="Hildebrand F."/>
            <person name="Pallen M.J."/>
        </authorList>
    </citation>
    <scope>NUCLEOTIDE SEQUENCE</scope>
    <source>
        <strain evidence="4">ChiGjej2B2-16831</strain>
    </source>
</reference>
<dbReference type="Proteomes" id="UP000824128">
    <property type="component" value="Unassembled WGS sequence"/>
</dbReference>
<evidence type="ECO:0000256" key="2">
    <source>
        <dbReference type="SAM" id="MobiDB-lite"/>
    </source>
</evidence>